<organism evidence="1 2">
    <name type="scientific">Trichinella murrelli</name>
    <dbReference type="NCBI Taxonomy" id="144512"/>
    <lineage>
        <taxon>Eukaryota</taxon>
        <taxon>Metazoa</taxon>
        <taxon>Ecdysozoa</taxon>
        <taxon>Nematoda</taxon>
        <taxon>Enoplea</taxon>
        <taxon>Dorylaimia</taxon>
        <taxon>Trichinellida</taxon>
        <taxon>Trichinellidae</taxon>
        <taxon>Trichinella</taxon>
    </lineage>
</organism>
<sequence length="100" mass="11671">MCYRKLLRQRNNHLPHIRPYYRTPPPIFKSNSSYGSFTFLLLRCLEEELLARSASATVESSINSTRYCFILSSPSETNEVNQQLDNQIRLIPRVNNNTVH</sequence>
<keyword evidence="2" id="KW-1185">Reference proteome</keyword>
<dbReference type="EMBL" id="JYDJ01000294">
    <property type="protein sequence ID" value="KRX37790.1"/>
    <property type="molecule type" value="Genomic_DNA"/>
</dbReference>
<name>A0A0V0TFR4_9BILA</name>
<dbReference type="Proteomes" id="UP000055048">
    <property type="component" value="Unassembled WGS sequence"/>
</dbReference>
<comment type="caution">
    <text evidence="1">The sequence shown here is derived from an EMBL/GenBank/DDBJ whole genome shotgun (WGS) entry which is preliminary data.</text>
</comment>
<evidence type="ECO:0000313" key="2">
    <source>
        <dbReference type="Proteomes" id="UP000055048"/>
    </source>
</evidence>
<reference evidence="1 2" key="1">
    <citation type="submission" date="2015-01" db="EMBL/GenBank/DDBJ databases">
        <title>Evolution of Trichinella species and genotypes.</title>
        <authorList>
            <person name="Korhonen P.K."/>
            <person name="Edoardo P."/>
            <person name="Giuseppe L.R."/>
            <person name="Gasser R.B."/>
        </authorList>
    </citation>
    <scope>NUCLEOTIDE SEQUENCE [LARGE SCALE GENOMIC DNA]</scope>
    <source>
        <strain evidence="1">ISS417</strain>
    </source>
</reference>
<protein>
    <submittedName>
        <fullName evidence="1">Uncharacterized protein</fullName>
    </submittedName>
</protein>
<gene>
    <name evidence="1" type="ORF">T05_5775</name>
</gene>
<proteinExistence type="predicted"/>
<accession>A0A0V0TFR4</accession>
<evidence type="ECO:0000313" key="1">
    <source>
        <dbReference type="EMBL" id="KRX37790.1"/>
    </source>
</evidence>
<dbReference type="AlphaFoldDB" id="A0A0V0TFR4"/>